<evidence type="ECO:0000313" key="1">
    <source>
        <dbReference type="EMBL" id="CAD8128939.1"/>
    </source>
</evidence>
<organism evidence="1 2">
    <name type="scientific">Paramecium sonneborni</name>
    <dbReference type="NCBI Taxonomy" id="65129"/>
    <lineage>
        <taxon>Eukaryota</taxon>
        <taxon>Sar</taxon>
        <taxon>Alveolata</taxon>
        <taxon>Ciliophora</taxon>
        <taxon>Intramacronucleata</taxon>
        <taxon>Oligohymenophorea</taxon>
        <taxon>Peniculida</taxon>
        <taxon>Parameciidae</taxon>
        <taxon>Paramecium</taxon>
    </lineage>
</organism>
<dbReference type="Proteomes" id="UP000692954">
    <property type="component" value="Unassembled WGS sequence"/>
</dbReference>
<comment type="caution">
    <text evidence="1">The sequence shown here is derived from an EMBL/GenBank/DDBJ whole genome shotgun (WGS) entry which is preliminary data.</text>
</comment>
<dbReference type="AlphaFoldDB" id="A0A8S1RPH8"/>
<reference evidence="1" key="1">
    <citation type="submission" date="2021-01" db="EMBL/GenBank/DDBJ databases">
        <authorList>
            <consortium name="Genoscope - CEA"/>
            <person name="William W."/>
        </authorList>
    </citation>
    <scope>NUCLEOTIDE SEQUENCE</scope>
</reference>
<proteinExistence type="predicted"/>
<accession>A0A8S1RPH8</accession>
<name>A0A8S1RPH8_9CILI</name>
<sequence>MKTSLEIRGLFISEEGIVIKFHFYGIQESLAKIRVSNRWQISQQVFNNMAVVQLVRRIIQIIVKEDKMQKKRQQDTLSRQVEKEQQKCENAIFQNSNLYFYYDYIKIRMERCCPRFMY</sequence>
<evidence type="ECO:0000313" key="2">
    <source>
        <dbReference type="Proteomes" id="UP000692954"/>
    </source>
</evidence>
<protein>
    <submittedName>
        <fullName evidence="1">Uncharacterized protein</fullName>
    </submittedName>
</protein>
<keyword evidence="2" id="KW-1185">Reference proteome</keyword>
<dbReference type="EMBL" id="CAJJDN010000201">
    <property type="protein sequence ID" value="CAD8128939.1"/>
    <property type="molecule type" value="Genomic_DNA"/>
</dbReference>
<gene>
    <name evidence="1" type="ORF">PSON_ATCC_30995.1.T2010002</name>
</gene>